<feature type="non-terminal residue" evidence="2">
    <location>
        <position position="1"/>
    </location>
</feature>
<accession>A0A7R9BLW5</accession>
<organism evidence="2">
    <name type="scientific">Notodromas monacha</name>
    <dbReference type="NCBI Taxonomy" id="399045"/>
    <lineage>
        <taxon>Eukaryota</taxon>
        <taxon>Metazoa</taxon>
        <taxon>Ecdysozoa</taxon>
        <taxon>Arthropoda</taxon>
        <taxon>Crustacea</taxon>
        <taxon>Oligostraca</taxon>
        <taxon>Ostracoda</taxon>
        <taxon>Podocopa</taxon>
        <taxon>Podocopida</taxon>
        <taxon>Cypridocopina</taxon>
        <taxon>Cypridoidea</taxon>
        <taxon>Cyprididae</taxon>
        <taxon>Notodromas</taxon>
    </lineage>
</organism>
<dbReference type="OrthoDB" id="449487at2759"/>
<dbReference type="EMBL" id="CAJPEX010001000">
    <property type="protein sequence ID" value="CAG0917907.1"/>
    <property type="molecule type" value="Genomic_DNA"/>
</dbReference>
<gene>
    <name evidence="2" type="ORF">NMOB1V02_LOCUS5479</name>
</gene>
<evidence type="ECO:0000313" key="2">
    <source>
        <dbReference type="EMBL" id="CAD7277755.1"/>
    </source>
</evidence>
<dbReference type="GO" id="GO:0070813">
    <property type="term" value="P:hydrogen sulfide metabolic process"/>
    <property type="evidence" value="ECO:0007669"/>
    <property type="project" value="TreeGrafter"/>
</dbReference>
<dbReference type="PANTHER" id="PTHR43084:SF1">
    <property type="entry name" value="PERSULFIDE DIOXYGENASE ETHE1, MITOCHONDRIAL"/>
    <property type="match status" value="1"/>
</dbReference>
<dbReference type="GO" id="GO:0005739">
    <property type="term" value="C:mitochondrion"/>
    <property type="evidence" value="ECO:0007669"/>
    <property type="project" value="TreeGrafter"/>
</dbReference>
<dbReference type="Proteomes" id="UP000678499">
    <property type="component" value="Unassembled WGS sequence"/>
</dbReference>
<reference evidence="2" key="1">
    <citation type="submission" date="2020-11" db="EMBL/GenBank/DDBJ databases">
        <authorList>
            <person name="Tran Van P."/>
        </authorList>
    </citation>
    <scope>NUCLEOTIDE SEQUENCE</scope>
</reference>
<proteinExistence type="predicted"/>
<keyword evidence="3" id="KW-1185">Reference proteome</keyword>
<dbReference type="InterPro" id="IPR044528">
    <property type="entry name" value="POD-like_MBL-fold"/>
</dbReference>
<protein>
    <recommendedName>
        <fullName evidence="4">Metallo-beta-lactamase domain-containing protein</fullName>
    </recommendedName>
</protein>
<dbReference type="GO" id="GO:0050313">
    <property type="term" value="F:sulfur dioxygenase activity"/>
    <property type="evidence" value="ECO:0007669"/>
    <property type="project" value="InterPro"/>
</dbReference>
<dbReference type="GO" id="GO:0046872">
    <property type="term" value="F:metal ion binding"/>
    <property type="evidence" value="ECO:0007669"/>
    <property type="project" value="UniProtKB-KW"/>
</dbReference>
<evidence type="ECO:0000313" key="3">
    <source>
        <dbReference type="Proteomes" id="UP000678499"/>
    </source>
</evidence>
<sequence length="601" mass="64619">MEPDPRTNGTTVLPTSLADIIIRGTIGQLPPYERRSTVWTVEQLNVPSFPENSKHDGAHGQQLFSSSVFVNLCHDLGSCCFVCFMNTCGGFCCVAMKPVVVVGLYDAWVADEGNGLPLLNNGEMAAGYSETRTWALLKISGDGLPLAITRKCQLLPRWVAGPGPAGPRLKAASRSNSVCVQTADYLVVVVVQHRSPLTTAAAGRRPEGAVPGCGVLAGGVLEVGVLGFPVPGLAMPVPVEPPSRLGRTQELRLGWSQRRALLHLGLRVPWVVHRPFARVLGPAPVFCVKQRGLGRRDIVVVSNVSESNFEGPLLQKYQRSRPTGTTLVCLFKNAMHFTHQATRPQAIWDPPKGCTTEIPRPQTKNAMKIVNIPSRASSPWTSGQVVELLDLDSVLHSEVLFDDILLVSVEGRFLNSFQDHLPAFYRSSTCSTSKTGGSSSSSASSGCDGGGDTWWTFGVTDVYLPGSLATLQRKNGAALFCMMPEDFIFRQLFDSESCTYTYLIADGASGQAVIIDPVIQKVDRDLQLVADLGLTLIYAANTHVHADHITGSGKMKTRLPGLKSVLSEASGGDADLFLNHGDVLNVGSIEIEVRATPGHTN</sequence>
<dbReference type="SUPFAM" id="SSF56281">
    <property type="entry name" value="Metallo-hydrolase/oxidoreductase"/>
    <property type="match status" value="1"/>
</dbReference>
<dbReference type="Gene3D" id="3.60.15.10">
    <property type="entry name" value="Ribonuclease Z/Hydroxyacylglutathione hydrolase-like"/>
    <property type="match status" value="1"/>
</dbReference>
<dbReference type="AlphaFoldDB" id="A0A7R9BLW5"/>
<name>A0A7R9BLW5_9CRUS</name>
<keyword evidence="1" id="KW-0479">Metal-binding</keyword>
<evidence type="ECO:0000256" key="1">
    <source>
        <dbReference type="ARBA" id="ARBA00022723"/>
    </source>
</evidence>
<dbReference type="PANTHER" id="PTHR43084">
    <property type="entry name" value="PERSULFIDE DIOXYGENASE ETHE1"/>
    <property type="match status" value="1"/>
</dbReference>
<dbReference type="EMBL" id="OA883037">
    <property type="protein sequence ID" value="CAD7277755.1"/>
    <property type="molecule type" value="Genomic_DNA"/>
</dbReference>
<dbReference type="GO" id="GO:0006749">
    <property type="term" value="P:glutathione metabolic process"/>
    <property type="evidence" value="ECO:0007669"/>
    <property type="project" value="InterPro"/>
</dbReference>
<evidence type="ECO:0008006" key="4">
    <source>
        <dbReference type="Google" id="ProtNLM"/>
    </source>
</evidence>
<dbReference type="CDD" id="cd07724">
    <property type="entry name" value="POD-like_MBL-fold"/>
    <property type="match status" value="1"/>
</dbReference>
<dbReference type="InterPro" id="IPR051682">
    <property type="entry name" value="Mito_Persulfide_Diox"/>
</dbReference>
<dbReference type="InterPro" id="IPR036866">
    <property type="entry name" value="RibonucZ/Hydroxyglut_hydro"/>
</dbReference>